<gene>
    <name evidence="2" type="ORF">CEE37_03330</name>
</gene>
<dbReference type="CDD" id="cd07432">
    <property type="entry name" value="PHP_HisPPase"/>
    <property type="match status" value="1"/>
</dbReference>
<dbReference type="Pfam" id="PF13263">
    <property type="entry name" value="PHP_C"/>
    <property type="match status" value="1"/>
</dbReference>
<evidence type="ECO:0008006" key="4">
    <source>
        <dbReference type="Google" id="ProtNLM"/>
    </source>
</evidence>
<dbReference type="InterPro" id="IPR016195">
    <property type="entry name" value="Pol/histidinol_Pase-like"/>
</dbReference>
<dbReference type="Gene3D" id="3.20.20.140">
    <property type="entry name" value="Metal-dependent hydrolases"/>
    <property type="match status" value="1"/>
</dbReference>
<organism evidence="2 3">
    <name type="scientific">candidate division LCP-89 bacterium B3_LCP</name>
    <dbReference type="NCBI Taxonomy" id="2012998"/>
    <lineage>
        <taxon>Bacteria</taxon>
        <taxon>Pseudomonadati</taxon>
        <taxon>Bacteria division LCP-89</taxon>
    </lineage>
</organism>
<feature type="compositionally biased region" description="Polar residues" evidence="1">
    <location>
        <begin position="257"/>
        <end position="267"/>
    </location>
</feature>
<comment type="caution">
    <text evidence="2">The sequence shown here is derived from an EMBL/GenBank/DDBJ whole genome shotgun (WGS) entry which is preliminary data.</text>
</comment>
<dbReference type="AlphaFoldDB" id="A0A532V317"/>
<evidence type="ECO:0000256" key="1">
    <source>
        <dbReference type="SAM" id="MobiDB-lite"/>
    </source>
</evidence>
<dbReference type="InterPro" id="IPR052018">
    <property type="entry name" value="PHP_domain"/>
</dbReference>
<dbReference type="Proteomes" id="UP000319619">
    <property type="component" value="Unassembled WGS sequence"/>
</dbReference>
<reference evidence="2 3" key="1">
    <citation type="submission" date="2017-06" db="EMBL/GenBank/DDBJ databases">
        <title>Novel microbial phyla capable of carbon fixation and sulfur reduction in deep-sea sediments.</title>
        <authorList>
            <person name="Huang J."/>
            <person name="Baker B."/>
            <person name="Wang Y."/>
        </authorList>
    </citation>
    <scope>NUCLEOTIDE SEQUENCE [LARGE SCALE GENOMIC DNA]</scope>
    <source>
        <strain evidence="2">B3_LCP</strain>
    </source>
</reference>
<dbReference type="EMBL" id="NJBN01000002">
    <property type="protein sequence ID" value="TKJ41611.1"/>
    <property type="molecule type" value="Genomic_DNA"/>
</dbReference>
<protein>
    <recommendedName>
        <fullName evidence="4">Polymerase/histidinol phosphatase N-terminal domain-containing protein</fullName>
    </recommendedName>
</protein>
<dbReference type="PANTHER" id="PTHR42924:SF3">
    <property type="entry name" value="POLYMERASE_HISTIDINOL PHOSPHATASE N-TERMINAL DOMAIN-CONTAINING PROTEIN"/>
    <property type="match status" value="1"/>
</dbReference>
<name>A0A532V317_UNCL8</name>
<feature type="region of interest" description="Disordered" evidence="1">
    <location>
        <begin position="246"/>
        <end position="267"/>
    </location>
</feature>
<sequence length="267" mass="30642">MEWLKSDLHLHSGEDKFDIIPYSVFDLIDRCSQLNFKVIALTNHRIMTYNEAWRDYAAEREILLIPGVEANILGSHVVILNADADANGLNNFENLKSYKQSHDVFVFAPHPFYSSGICLRNKLIDNVELFDGIEHHHYYTKSYNPNRKARTFAEEHNLPFIANSDCHHLDHLGRTYSYLLADPTVDSVLTALRQGDVKIVTEPLSTREAINLMIYLRVGQSKRMVRQLLRNIGLLPDPYEEQAELQIHQKDKPASISRPSNTITGRS</sequence>
<dbReference type="SUPFAM" id="SSF89550">
    <property type="entry name" value="PHP domain-like"/>
    <property type="match status" value="1"/>
</dbReference>
<proteinExistence type="predicted"/>
<dbReference type="GO" id="GO:0004534">
    <property type="term" value="F:5'-3' RNA exonuclease activity"/>
    <property type="evidence" value="ECO:0007669"/>
    <property type="project" value="TreeGrafter"/>
</dbReference>
<dbReference type="PANTHER" id="PTHR42924">
    <property type="entry name" value="EXONUCLEASE"/>
    <property type="match status" value="1"/>
</dbReference>
<dbReference type="GO" id="GO:0035312">
    <property type="term" value="F:5'-3' DNA exonuclease activity"/>
    <property type="evidence" value="ECO:0007669"/>
    <property type="project" value="TreeGrafter"/>
</dbReference>
<accession>A0A532V317</accession>
<evidence type="ECO:0000313" key="3">
    <source>
        <dbReference type="Proteomes" id="UP000319619"/>
    </source>
</evidence>
<evidence type="ECO:0000313" key="2">
    <source>
        <dbReference type="EMBL" id="TKJ41611.1"/>
    </source>
</evidence>